<comment type="caution">
    <text evidence="3">The sequence shown here is derived from an EMBL/GenBank/DDBJ whole genome shotgun (WGS) entry which is preliminary data.</text>
</comment>
<evidence type="ECO:0000313" key="4">
    <source>
        <dbReference type="Proteomes" id="UP000544872"/>
    </source>
</evidence>
<dbReference type="PANTHER" id="PTHR46268:SF15">
    <property type="entry name" value="UNIVERSAL STRESS PROTEIN HP_0031"/>
    <property type="match status" value="1"/>
</dbReference>
<accession>A0A7W9ZDD5</accession>
<gene>
    <name evidence="3" type="ORF">FHS48_000561</name>
</gene>
<dbReference type="AlphaFoldDB" id="A0A7W9ZDD5"/>
<organism evidence="3 4">
    <name type="scientific">Novispirillum itersonii</name>
    <name type="common">Aquaspirillum itersonii</name>
    <dbReference type="NCBI Taxonomy" id="189"/>
    <lineage>
        <taxon>Bacteria</taxon>
        <taxon>Pseudomonadati</taxon>
        <taxon>Pseudomonadota</taxon>
        <taxon>Alphaproteobacteria</taxon>
        <taxon>Rhodospirillales</taxon>
        <taxon>Novispirillaceae</taxon>
        <taxon>Novispirillum</taxon>
    </lineage>
</organism>
<keyword evidence="4" id="KW-1185">Reference proteome</keyword>
<dbReference type="PRINTS" id="PR01438">
    <property type="entry name" value="UNVRSLSTRESS"/>
</dbReference>
<name>A0A7W9ZDD5_NOVIT</name>
<evidence type="ECO:0000259" key="2">
    <source>
        <dbReference type="Pfam" id="PF00582"/>
    </source>
</evidence>
<evidence type="ECO:0000313" key="3">
    <source>
        <dbReference type="EMBL" id="MBB6209180.1"/>
    </source>
</evidence>
<dbReference type="CDD" id="cd00293">
    <property type="entry name" value="USP-like"/>
    <property type="match status" value="1"/>
</dbReference>
<dbReference type="InterPro" id="IPR006016">
    <property type="entry name" value="UspA"/>
</dbReference>
<evidence type="ECO:0000256" key="1">
    <source>
        <dbReference type="ARBA" id="ARBA00008791"/>
    </source>
</evidence>
<dbReference type="EMBL" id="JACIIX010000001">
    <property type="protein sequence ID" value="MBB6209180.1"/>
    <property type="molecule type" value="Genomic_DNA"/>
</dbReference>
<feature type="domain" description="UspA" evidence="2">
    <location>
        <begin position="240"/>
        <end position="288"/>
    </location>
</feature>
<reference evidence="3 4" key="1">
    <citation type="submission" date="2020-08" db="EMBL/GenBank/DDBJ databases">
        <title>Genomic Encyclopedia of Type Strains, Phase IV (KMG-IV): sequencing the most valuable type-strain genomes for metagenomic binning, comparative biology and taxonomic classification.</title>
        <authorList>
            <person name="Goeker M."/>
        </authorList>
    </citation>
    <scope>NUCLEOTIDE SEQUENCE [LARGE SCALE GENOMIC DNA]</scope>
    <source>
        <strain evidence="3 4">DSM 11590</strain>
    </source>
</reference>
<dbReference type="PANTHER" id="PTHR46268">
    <property type="entry name" value="STRESS RESPONSE PROTEIN NHAX"/>
    <property type="match status" value="1"/>
</dbReference>
<comment type="similarity">
    <text evidence="1">Belongs to the universal stress protein A family.</text>
</comment>
<dbReference type="InterPro" id="IPR006015">
    <property type="entry name" value="Universal_stress_UspA"/>
</dbReference>
<protein>
    <submittedName>
        <fullName evidence="3">Nucleotide-binding universal stress UspA family protein</fullName>
    </submittedName>
</protein>
<proteinExistence type="inferred from homology"/>
<dbReference type="SUPFAM" id="SSF52402">
    <property type="entry name" value="Adenine nucleotide alpha hydrolases-like"/>
    <property type="match status" value="2"/>
</dbReference>
<sequence length="291" mass="30122">MSGLKILQAVIPDARTGLATLETAFLLGRLQGSHVRVLHVRPDPATSIPLIGEAMSGALVDEVMRLTETQGKEREAEVTALFNQAVGRFDLPVTDEPPGPGSLSVSLKVVVGAEDDVAALHGRMSDLIVVGRPASDEEPALQATLNAVLLDSGRPVLVAPPRPVNTLGTHIAIAWNGSPEAMRAIAAAQPLLLKAEKVTILVAEEGDSLTSPADLETYLAWHGVSAAVQPVKGAGIGGAAVGSALLTSCGAIGADLLVMGAFTHSRLRQLILGGVTRHVLDNATLPVLFSH</sequence>
<dbReference type="RefSeq" id="WP_184261161.1">
    <property type="nucleotide sequence ID" value="NZ_JACIIX010000001.1"/>
</dbReference>
<dbReference type="Gene3D" id="3.40.50.12370">
    <property type="match status" value="1"/>
</dbReference>
<dbReference type="Proteomes" id="UP000544872">
    <property type="component" value="Unassembled WGS sequence"/>
</dbReference>
<dbReference type="Pfam" id="PF00582">
    <property type="entry name" value="Usp"/>
    <property type="match status" value="1"/>
</dbReference>